<dbReference type="AlphaFoldDB" id="A0A7Y9PEC3"/>
<keyword evidence="1" id="KW-1133">Transmembrane helix</keyword>
<evidence type="ECO:0000313" key="2">
    <source>
        <dbReference type="EMBL" id="NYF78242.1"/>
    </source>
</evidence>
<evidence type="ECO:0000313" key="3">
    <source>
        <dbReference type="Proteomes" id="UP000589520"/>
    </source>
</evidence>
<organism evidence="2 3">
    <name type="scientific">Granulicella arctica</name>
    <dbReference type="NCBI Taxonomy" id="940613"/>
    <lineage>
        <taxon>Bacteria</taxon>
        <taxon>Pseudomonadati</taxon>
        <taxon>Acidobacteriota</taxon>
        <taxon>Terriglobia</taxon>
        <taxon>Terriglobales</taxon>
        <taxon>Acidobacteriaceae</taxon>
        <taxon>Granulicella</taxon>
    </lineage>
</organism>
<name>A0A7Y9PEC3_9BACT</name>
<reference evidence="2 3" key="1">
    <citation type="submission" date="2020-07" db="EMBL/GenBank/DDBJ databases">
        <title>Genomic Encyclopedia of Type Strains, Phase IV (KMG-V): Genome sequencing to study the core and pangenomes of soil and plant-associated prokaryotes.</title>
        <authorList>
            <person name="Whitman W."/>
        </authorList>
    </citation>
    <scope>NUCLEOTIDE SEQUENCE [LARGE SCALE GENOMIC DNA]</scope>
    <source>
        <strain evidence="2 3">X4EP2</strain>
    </source>
</reference>
<dbReference type="InterPro" id="IPR037278">
    <property type="entry name" value="ARFGAP/RecO"/>
</dbReference>
<dbReference type="RefSeq" id="WP_179487496.1">
    <property type="nucleotide sequence ID" value="NZ_JACCCW010000001.1"/>
</dbReference>
<feature type="transmembrane region" description="Helical" evidence="1">
    <location>
        <begin position="120"/>
        <end position="143"/>
    </location>
</feature>
<sequence length="216" mass="22754">MSTNLPSFEKAEYGGGSQLPPTEQCVRCGQTLVERFFRMDGEPICEPCANMAVQAPAEGAYIAFSKAIAAGIVAAVVGSALYAAVEIGTGWTIGYVALAVGWLIGKGMKLGSEGRGGRRYQIAAAVLTYVSVSSASLIVILHATQKANPELHFAMSQRFAIFLLKYGLLSPFLELRDGVSGVIGLFILFIGIRTAWAMTAGSEYRITGPHGGAAQS</sequence>
<dbReference type="SUPFAM" id="SSF57863">
    <property type="entry name" value="ArfGap/RecO-like zinc finger"/>
    <property type="match status" value="1"/>
</dbReference>
<dbReference type="EMBL" id="JACCCW010000001">
    <property type="protein sequence ID" value="NYF78242.1"/>
    <property type="molecule type" value="Genomic_DNA"/>
</dbReference>
<accession>A0A7Y9PEC3</accession>
<protein>
    <submittedName>
        <fullName evidence="2">Uncharacterized protein</fullName>
    </submittedName>
</protein>
<feature type="transmembrane region" description="Helical" evidence="1">
    <location>
        <begin position="91"/>
        <end position="108"/>
    </location>
</feature>
<proteinExistence type="predicted"/>
<comment type="caution">
    <text evidence="2">The sequence shown here is derived from an EMBL/GenBank/DDBJ whole genome shotgun (WGS) entry which is preliminary data.</text>
</comment>
<dbReference type="Proteomes" id="UP000589520">
    <property type="component" value="Unassembled WGS sequence"/>
</dbReference>
<keyword evidence="1" id="KW-0472">Membrane</keyword>
<feature type="transmembrane region" description="Helical" evidence="1">
    <location>
        <begin position="67"/>
        <end position="85"/>
    </location>
</feature>
<gene>
    <name evidence="2" type="ORF">HDF17_000529</name>
</gene>
<evidence type="ECO:0000256" key="1">
    <source>
        <dbReference type="SAM" id="Phobius"/>
    </source>
</evidence>
<keyword evidence="1" id="KW-0812">Transmembrane</keyword>
<keyword evidence="3" id="KW-1185">Reference proteome</keyword>
<feature type="transmembrane region" description="Helical" evidence="1">
    <location>
        <begin position="178"/>
        <end position="196"/>
    </location>
</feature>